<keyword evidence="8" id="KW-0961">Cell wall biogenesis/degradation</keyword>
<protein>
    <submittedName>
        <fullName evidence="12">CYFA0S22e02058g1_1</fullName>
    </submittedName>
</protein>
<evidence type="ECO:0000256" key="2">
    <source>
        <dbReference type="ARBA" id="ARBA00010962"/>
    </source>
</evidence>
<dbReference type="VEuPathDB" id="FungiDB:BON22_2004"/>
<evidence type="ECO:0000256" key="9">
    <source>
        <dbReference type="SAM" id="MobiDB-lite"/>
    </source>
</evidence>
<dbReference type="GO" id="GO:0005886">
    <property type="term" value="C:plasma membrane"/>
    <property type="evidence" value="ECO:0007669"/>
    <property type="project" value="TreeGrafter"/>
</dbReference>
<dbReference type="GO" id="GO:0005789">
    <property type="term" value="C:endoplasmic reticulum membrane"/>
    <property type="evidence" value="ECO:0007669"/>
    <property type="project" value="TreeGrafter"/>
</dbReference>
<name>A0A061BEG1_CYBFA</name>
<dbReference type="CDD" id="cd02180">
    <property type="entry name" value="GH16_fungal_KRE6_glucanase"/>
    <property type="match status" value="1"/>
</dbReference>
<gene>
    <name evidence="12" type="ORF">CYFA0S_22e02058g</name>
</gene>
<evidence type="ECO:0000256" key="8">
    <source>
        <dbReference type="ARBA" id="ARBA00023316"/>
    </source>
</evidence>
<evidence type="ECO:0000259" key="11">
    <source>
        <dbReference type="PROSITE" id="PS51762"/>
    </source>
</evidence>
<dbReference type="InterPro" id="IPR005629">
    <property type="entry name" value="Skn1/Kre6/Sbg1"/>
</dbReference>
<sequence length="731" mass="82430">MSSRSSSNPPPTGQRHGSSSSSSNCSESEDHSSSAISGSDTVRESTSDPSNRTNGPTAGYTRVAKYNPFAQWEFQPTPQAPTKNDKEQVLKKYQESSEVYFHDQYGVEISDDELELFKRDATDRIRPKDGSKHVIKDKAFDKWNMFTRSISNSNSGSTSPTPSESLRQSYEIAVEEKNANGASGRVDQLFENPPRGLISTEERLERGEAGILESDEFKESDNPHASFMERFRLRQEQIKEFGERHKIRQWVVFVISVFITVCLCVILPIGSKIGLFDKKSGPALTSYIKITDYIYPTLSAIRTNMVDPDTPKSAMKRKAMKGEEWDLVFSDEFNAEGRTFYPGMDQFWEAVNIHYAATKDLEWYDPDAVVTKKGTLNLRMDNFKNHDLFYRSGMLQSWNKMCFSEGIMEVSAKMPGSAYTAGLWPGIWILGNLARPGYLASTDGVWPYSYNECDAGITPNQSTSDGLSYLPGQRLNKCTCKGEDHPNRGTGRGAPEIDLLEGAHSVNSITDLHFGVAAQTLQVAPFDVWYLPNYDFVAVHNITKSNLNSYLGTPFQEMVSVQTTVNETWYENVVSASEPTRRVDGSQTYFQKYVTEYQSKSKDPMENYVRFFLGDEPTATIIGPALAPNGNVGWRDMPKEPMSIVLNLGLSESWSMIQWLNFNFPLTFEIDYVRIYQPKGARDGLTCNPPDYPTTEYINNHLNAYMNPNLTRWEDAGYTIPRNKLLNGQNC</sequence>
<evidence type="ECO:0000313" key="12">
    <source>
        <dbReference type="EMBL" id="CDR46280.1"/>
    </source>
</evidence>
<comment type="subcellular location">
    <subcellularLocation>
        <location evidence="1">Membrane</location>
        <topology evidence="1">Single-pass type II membrane protein</topology>
    </subcellularLocation>
</comment>
<evidence type="ECO:0000256" key="7">
    <source>
        <dbReference type="ARBA" id="ARBA00023180"/>
    </source>
</evidence>
<keyword evidence="4" id="KW-0735">Signal-anchor</keyword>
<keyword evidence="3 10" id="KW-0812">Transmembrane</keyword>
<dbReference type="GO" id="GO:0015926">
    <property type="term" value="F:glucosidase activity"/>
    <property type="evidence" value="ECO:0007669"/>
    <property type="project" value="TreeGrafter"/>
</dbReference>
<evidence type="ECO:0000256" key="5">
    <source>
        <dbReference type="ARBA" id="ARBA00022989"/>
    </source>
</evidence>
<feature type="compositionally biased region" description="Polar residues" evidence="9">
    <location>
        <begin position="47"/>
        <end position="56"/>
    </location>
</feature>
<feature type="region of interest" description="Disordered" evidence="9">
    <location>
        <begin position="1"/>
        <end position="64"/>
    </location>
</feature>
<dbReference type="InterPro" id="IPR013320">
    <property type="entry name" value="ConA-like_dom_sf"/>
</dbReference>
<evidence type="ECO:0000256" key="4">
    <source>
        <dbReference type="ARBA" id="ARBA00022968"/>
    </source>
</evidence>
<feature type="transmembrane region" description="Helical" evidence="10">
    <location>
        <begin position="250"/>
        <end position="270"/>
    </location>
</feature>
<evidence type="ECO:0000256" key="1">
    <source>
        <dbReference type="ARBA" id="ARBA00004606"/>
    </source>
</evidence>
<accession>A0A061BEG1</accession>
<dbReference type="GO" id="GO:0006078">
    <property type="term" value="P:(1-&gt;6)-beta-D-glucan biosynthetic process"/>
    <property type="evidence" value="ECO:0007669"/>
    <property type="project" value="TreeGrafter"/>
</dbReference>
<proteinExistence type="inferred from homology"/>
<dbReference type="Pfam" id="PF03935">
    <property type="entry name" value="SKN1_KRE6_Sbg1"/>
    <property type="match status" value="1"/>
</dbReference>
<keyword evidence="7" id="KW-0325">Glycoprotein</keyword>
<keyword evidence="5 10" id="KW-1133">Transmembrane helix</keyword>
<dbReference type="PROSITE" id="PS51762">
    <property type="entry name" value="GH16_2"/>
    <property type="match status" value="1"/>
</dbReference>
<dbReference type="PANTHER" id="PTHR31361:SF1">
    <property type="entry name" value="BETA-GLUCAN SYNTHESIS-ASSOCIATED PROTEIN KRE6-RELATED"/>
    <property type="match status" value="1"/>
</dbReference>
<keyword evidence="6 10" id="KW-0472">Membrane</keyword>
<dbReference type="GO" id="GO:0031505">
    <property type="term" value="P:fungal-type cell wall organization"/>
    <property type="evidence" value="ECO:0007669"/>
    <property type="project" value="TreeGrafter"/>
</dbReference>
<dbReference type="AlphaFoldDB" id="A0A061BEG1"/>
<dbReference type="Gene3D" id="2.60.120.200">
    <property type="match status" value="1"/>
</dbReference>
<organism evidence="12">
    <name type="scientific">Cyberlindnera fabianii</name>
    <name type="common">Yeast</name>
    <name type="synonym">Hansenula fabianii</name>
    <dbReference type="NCBI Taxonomy" id="36022"/>
    <lineage>
        <taxon>Eukaryota</taxon>
        <taxon>Fungi</taxon>
        <taxon>Dikarya</taxon>
        <taxon>Ascomycota</taxon>
        <taxon>Saccharomycotina</taxon>
        <taxon>Saccharomycetes</taxon>
        <taxon>Phaffomycetales</taxon>
        <taxon>Phaffomycetaceae</taxon>
        <taxon>Cyberlindnera</taxon>
    </lineage>
</organism>
<comment type="similarity">
    <text evidence="2">Belongs to the SKN1/KRE6 family.</text>
</comment>
<dbReference type="PhylomeDB" id="A0A061BEG1"/>
<evidence type="ECO:0000256" key="3">
    <source>
        <dbReference type="ARBA" id="ARBA00022692"/>
    </source>
</evidence>
<evidence type="ECO:0000256" key="6">
    <source>
        <dbReference type="ARBA" id="ARBA00023136"/>
    </source>
</evidence>
<dbReference type="EMBL" id="LK052907">
    <property type="protein sequence ID" value="CDR46280.1"/>
    <property type="molecule type" value="Genomic_DNA"/>
</dbReference>
<dbReference type="SUPFAM" id="SSF49899">
    <property type="entry name" value="Concanavalin A-like lectins/glucanases"/>
    <property type="match status" value="1"/>
</dbReference>
<feature type="domain" description="GH16" evidence="11">
    <location>
        <begin position="300"/>
        <end position="681"/>
    </location>
</feature>
<evidence type="ECO:0000256" key="10">
    <source>
        <dbReference type="SAM" id="Phobius"/>
    </source>
</evidence>
<dbReference type="InterPro" id="IPR000757">
    <property type="entry name" value="Beta-glucanase-like"/>
</dbReference>
<reference evidence="12" key="1">
    <citation type="journal article" date="2014" name="Genome Announc.">
        <title>Genome sequence of the yeast Cyberlindnera fabianii (Hansenula fabianii).</title>
        <authorList>
            <person name="Freel K.C."/>
            <person name="Sarilar V."/>
            <person name="Neuveglise C."/>
            <person name="Devillers H."/>
            <person name="Friedrich A."/>
            <person name="Schacherer J."/>
        </authorList>
    </citation>
    <scope>NUCLEOTIDE SEQUENCE</scope>
    <source>
        <strain evidence="12">YJS4271</strain>
    </source>
</reference>
<dbReference type="OrthoDB" id="412647at2759"/>
<dbReference type="PANTHER" id="PTHR31361">
    <property type="entry name" value="BETA-GLUCAN SYNTHESIS-ASSOCIATED PROTEIN KRE6-RELATED"/>
    <property type="match status" value="1"/>
</dbReference>